<dbReference type="AlphaFoldDB" id="A0A7K1J4C5"/>
<sequence length="83" mass="9569">MPHSPLSLSAPLWRLCLALRNNKVRITKEKQFVKRLSCVVSLYAYFCPKLFLAKFCVTVFFYCNSNDLLLLSYSLAYCCIGYA</sequence>
<name>A0A7K1J4C5_9BIFI</name>
<organism evidence="1 2">
    <name type="scientific">Bifidobacterium canis</name>
    <dbReference type="NCBI Taxonomy" id="2610880"/>
    <lineage>
        <taxon>Bacteria</taxon>
        <taxon>Bacillati</taxon>
        <taxon>Actinomycetota</taxon>
        <taxon>Actinomycetes</taxon>
        <taxon>Bifidobacteriales</taxon>
        <taxon>Bifidobacteriaceae</taxon>
        <taxon>Bifidobacterium</taxon>
    </lineage>
</organism>
<evidence type="ECO:0000313" key="1">
    <source>
        <dbReference type="EMBL" id="MUH59391.1"/>
    </source>
</evidence>
<accession>A0A7K1J4C5</accession>
<proteinExistence type="predicted"/>
<evidence type="ECO:0000313" key="2">
    <source>
        <dbReference type="Proteomes" id="UP000487882"/>
    </source>
</evidence>
<keyword evidence="2" id="KW-1185">Reference proteome</keyword>
<gene>
    <name evidence="1" type="ORF">GSD1FS_0712</name>
</gene>
<dbReference type="Proteomes" id="UP000487882">
    <property type="component" value="Unassembled WGS sequence"/>
</dbReference>
<protein>
    <submittedName>
        <fullName evidence="1">Uncharacterized protein</fullName>
    </submittedName>
</protein>
<reference evidence="1 2" key="1">
    <citation type="submission" date="2019-09" db="EMBL/GenBank/DDBJ databases">
        <title>Bifidobacterium canis sp. nov., isolated from the digestive tract of German Shepherd dog puppy.</title>
        <authorList>
            <person name="Bunesova V."/>
        </authorList>
    </citation>
    <scope>NUCLEOTIDE SEQUENCE [LARGE SCALE GENOMIC DNA]</scope>
    <source>
        <strain evidence="1 2">GSD1FS</strain>
    </source>
</reference>
<comment type="caution">
    <text evidence="1">The sequence shown here is derived from an EMBL/GenBank/DDBJ whole genome shotgun (WGS) entry which is preliminary data.</text>
</comment>
<dbReference type="EMBL" id="WNLP01000002">
    <property type="protein sequence ID" value="MUH59391.1"/>
    <property type="molecule type" value="Genomic_DNA"/>
</dbReference>